<dbReference type="SUPFAM" id="SSF52540">
    <property type="entry name" value="P-loop containing nucleoside triphosphate hydrolases"/>
    <property type="match status" value="1"/>
</dbReference>
<evidence type="ECO:0000259" key="1">
    <source>
        <dbReference type="Pfam" id="PF19044"/>
    </source>
</evidence>
<dbReference type="AlphaFoldDB" id="A0A6I2RDF9"/>
<dbReference type="RefSeq" id="WP_138308097.1">
    <property type="nucleotide sequence ID" value="NZ_JADMVC010000016.1"/>
</dbReference>
<evidence type="ECO:0000313" key="2">
    <source>
        <dbReference type="EMBL" id="MSB47580.1"/>
    </source>
</evidence>
<proteinExistence type="predicted"/>
<dbReference type="EMBL" id="WKPO01000002">
    <property type="protein sequence ID" value="MSB47580.1"/>
    <property type="molecule type" value="Genomic_DNA"/>
</dbReference>
<dbReference type="InterPro" id="IPR051162">
    <property type="entry name" value="T4SS_component"/>
</dbReference>
<dbReference type="NCBIfam" id="NF045971">
    <property type="entry name" value="conju_CD1110"/>
    <property type="match status" value="1"/>
</dbReference>
<dbReference type="InterPro" id="IPR043964">
    <property type="entry name" value="P-loop_TraG"/>
</dbReference>
<dbReference type="Pfam" id="PF19044">
    <property type="entry name" value="P-loop_TraG"/>
    <property type="match status" value="1"/>
</dbReference>
<comment type="caution">
    <text evidence="2">The sequence shown here is derived from an EMBL/GenBank/DDBJ whole genome shotgun (WGS) entry which is preliminary data.</text>
</comment>
<dbReference type="InterPro" id="IPR027417">
    <property type="entry name" value="P-loop_NTPase"/>
</dbReference>
<name>A0A6I2RDF9_FLAPL</name>
<protein>
    <submittedName>
        <fullName evidence="2">DUF87 domain-containing protein</fullName>
    </submittedName>
</protein>
<feature type="domain" description="TraG P-loop" evidence="1">
    <location>
        <begin position="429"/>
        <end position="731"/>
    </location>
</feature>
<dbReference type="PANTHER" id="PTHR30121">
    <property type="entry name" value="UNCHARACTERIZED PROTEIN YJGR-RELATED"/>
    <property type="match status" value="1"/>
</dbReference>
<dbReference type="Gene3D" id="1.10.8.730">
    <property type="match status" value="1"/>
</dbReference>
<dbReference type="Proteomes" id="UP000429811">
    <property type="component" value="Unassembled WGS sequence"/>
</dbReference>
<gene>
    <name evidence="2" type="ORF">GKE90_02540</name>
</gene>
<dbReference type="Gene3D" id="3.40.50.300">
    <property type="entry name" value="P-loop containing nucleotide triphosphate hydrolases"/>
    <property type="match status" value="1"/>
</dbReference>
<accession>A0A6I2RDF9</accession>
<reference evidence="2 3" key="1">
    <citation type="journal article" date="2019" name="Nat. Med.">
        <title>A library of human gut bacterial isolates paired with longitudinal multiomics data enables mechanistic microbiome research.</title>
        <authorList>
            <person name="Poyet M."/>
            <person name="Groussin M."/>
            <person name="Gibbons S.M."/>
            <person name="Avila-Pacheco J."/>
            <person name="Jiang X."/>
            <person name="Kearney S.M."/>
            <person name="Perrotta A.R."/>
            <person name="Berdy B."/>
            <person name="Zhao S."/>
            <person name="Lieberman T.D."/>
            <person name="Swanson P.K."/>
            <person name="Smith M."/>
            <person name="Roesemann S."/>
            <person name="Alexander J.E."/>
            <person name="Rich S.A."/>
            <person name="Livny J."/>
            <person name="Vlamakis H."/>
            <person name="Clish C."/>
            <person name="Bullock K."/>
            <person name="Deik A."/>
            <person name="Scott J."/>
            <person name="Pierce K.A."/>
            <person name="Xavier R.J."/>
            <person name="Alm E.J."/>
        </authorList>
    </citation>
    <scope>NUCLEOTIDE SEQUENCE [LARGE SCALE GENOMIC DNA]</scope>
    <source>
        <strain evidence="2 3">BIOML-A5</strain>
    </source>
</reference>
<evidence type="ECO:0000313" key="3">
    <source>
        <dbReference type="Proteomes" id="UP000429811"/>
    </source>
</evidence>
<sequence length="776" mass="88330">MKKFGRKKERASVRLPKTAQQSIPIRRIHRDGIWEVDGKFSRCWRFTDINYAVSDEEDKKDTLIKYCALEKGLPTDAITKISIVNKHLNPLEFQKEMLMPSKQDGRDDYRREYNRMLLDKAAEGNGIVQDRYITVSVERRTIEEARSFFARVGSDLANNIKKLGSQLFEQDNSDRLRVLHDFFRIGEEDRFRFDFDTVAKRCHSFKDSICPDSIQFHSNYFELSDNKVGRVLFLKDYPAYLEDSFIKELTELNRNLILSIDIQPVPTDKALKEIQNQALAVETDITRWQNKQNQNNNFSAIPPMQLTDARDTMRSMLDDLTMRDQRMTLCVLTLVHVADTKEQLDADTDTIRSIAGGKNCEMSVLTYQQEDALNTVLPYGLRRIDTLRTLTTESAAGLVPFSSQEIRHRGGIYYGVNATSRNLIVCDRRQLLNSNGFILGVSGSGKSFAAKEEITSIALSTDDDIIIVDPEREYAPLVRALGGEVVQIAAGSHNHINAMDMTSGYGEEEDTVNGPLLLKSQFVMSLCEQLMKPSLIDAKERSIIARCVKSVYQNCTQDGTPSPTLKEFRAELLHQPEPQAQSIALALELFVDGTLDVFAYQTNVDMSSRIMLFDIFDLGSQLKTVGMLVMLDAILNRVIENHRRGRRTWIYIDEIYLFFANEYSTSFLEESWKRFRKKNAATTGITQNVTDCLRSPTAKNMLANSEFLLMLSQAPTDQEELVRMLRISEEQLSYINNAESGHGLIKVGGALVPFINQFPRNTALYRLMTTKPGESL</sequence>
<dbReference type="PANTHER" id="PTHR30121:SF6">
    <property type="entry name" value="SLR6007 PROTEIN"/>
    <property type="match status" value="1"/>
</dbReference>
<organism evidence="2 3">
    <name type="scientific">Flavonifractor plautii</name>
    <name type="common">Fusobacterium plautii</name>
    <dbReference type="NCBI Taxonomy" id="292800"/>
    <lineage>
        <taxon>Bacteria</taxon>
        <taxon>Bacillati</taxon>
        <taxon>Bacillota</taxon>
        <taxon>Clostridia</taxon>
        <taxon>Eubacteriales</taxon>
        <taxon>Oscillospiraceae</taxon>
        <taxon>Flavonifractor</taxon>
    </lineage>
</organism>